<evidence type="ECO:0000313" key="2">
    <source>
        <dbReference type="Proteomes" id="UP000176294"/>
    </source>
</evidence>
<sequence length="104" mass="11188">MNSSGGSRVVIRLLEFKKAPARFVITDANSPSGPYYTEAANGRFLYFDPRACSSNNRTVEISAFNASQHTISGTFSGTVCGTGSNTRAVQLTNGQFNLPYAEVQ</sequence>
<dbReference type="AlphaFoldDB" id="A0A1G1T984"/>
<keyword evidence="2" id="KW-1185">Reference proteome</keyword>
<protein>
    <submittedName>
        <fullName evidence="1">Uncharacterized protein</fullName>
    </submittedName>
</protein>
<gene>
    <name evidence="1" type="ORF">BEN47_10875</name>
</gene>
<organism evidence="1 2">
    <name type="scientific">Hymenobacter lapidarius</name>
    <dbReference type="NCBI Taxonomy" id="1908237"/>
    <lineage>
        <taxon>Bacteria</taxon>
        <taxon>Pseudomonadati</taxon>
        <taxon>Bacteroidota</taxon>
        <taxon>Cytophagia</taxon>
        <taxon>Cytophagales</taxon>
        <taxon>Hymenobacteraceae</taxon>
        <taxon>Hymenobacter</taxon>
    </lineage>
</organism>
<name>A0A1G1T984_9BACT</name>
<evidence type="ECO:0000313" key="1">
    <source>
        <dbReference type="EMBL" id="OGX87423.1"/>
    </source>
</evidence>
<reference evidence="1 2" key="1">
    <citation type="submission" date="2016-08" db="EMBL/GenBank/DDBJ databases">
        <title>Hymenobacter coccineus sp. nov., Hymenobacter lapidarius sp. nov. and Hymenobacter glacialis sp. nov., isolated from Antarctic soil.</title>
        <authorList>
            <person name="Sedlacek I."/>
            <person name="Kralova S."/>
            <person name="Kyrova K."/>
            <person name="Maslanova I."/>
            <person name="Stankova E."/>
            <person name="Vrbovska V."/>
            <person name="Nemec M."/>
            <person name="Bartak M."/>
            <person name="Svec P."/>
            <person name="Busse H.-J."/>
            <person name="Pantucek R."/>
        </authorList>
    </citation>
    <scope>NUCLEOTIDE SEQUENCE [LARGE SCALE GENOMIC DNA]</scope>
    <source>
        <strain evidence="1 2">CCM 8643</strain>
    </source>
</reference>
<dbReference type="EMBL" id="MDZB01000089">
    <property type="protein sequence ID" value="OGX87423.1"/>
    <property type="molecule type" value="Genomic_DNA"/>
</dbReference>
<dbReference type="Proteomes" id="UP000176294">
    <property type="component" value="Unassembled WGS sequence"/>
</dbReference>
<accession>A0A1G1T984</accession>
<comment type="caution">
    <text evidence="1">The sequence shown here is derived from an EMBL/GenBank/DDBJ whole genome shotgun (WGS) entry which is preliminary data.</text>
</comment>
<proteinExistence type="predicted"/>